<comment type="caution">
    <text evidence="9">The sequence shown here is derived from an EMBL/GenBank/DDBJ whole genome shotgun (WGS) entry which is preliminary data.</text>
</comment>
<comment type="subcellular location">
    <subcellularLocation>
        <location evidence="1 7">Cell membrane</location>
        <topology evidence="1 7">Multi-pass membrane protein</topology>
    </subcellularLocation>
</comment>
<evidence type="ECO:0000256" key="3">
    <source>
        <dbReference type="ARBA" id="ARBA00022475"/>
    </source>
</evidence>
<name>A0A7Z0EF33_9MICO</name>
<evidence type="ECO:0000256" key="2">
    <source>
        <dbReference type="ARBA" id="ARBA00022448"/>
    </source>
</evidence>
<keyword evidence="3" id="KW-1003">Cell membrane</keyword>
<sequence length="357" mass="39683">MARSSRQARIGLKHGVMFTAPFLLVYLAFIIYPLIQAVVMSLHDWDLLGFTREWIGVENYVRMFWGTQMTWTMDHLFFWRVLLLAAAAALMVQPIRRRTLTWGRGVSVFGLVGVAFVMGFHPGGGGMWNDPNFWVSLQNTLLFTAVSTPIIAGLGLAMALALQGKRRGRALYQMAFFLPYVLPVSVVTLVWSYFFSPDRGLLAPFLATFGIGKIAWLSDPSFAMAAIIITTVWWTVGFNLVLFSAGLQDVDGTLYEAASLDGAGRLHTFWHITLPGLRHVMILVIITQVIASFQVFGQVNIMTGGGPGGSTRVLIQHIYEAGFRNLELGYASAVSLFLFALMLIVSIVQFKVFGRER</sequence>
<proteinExistence type="inferred from homology"/>
<feature type="transmembrane region" description="Helical" evidence="7">
    <location>
        <begin position="328"/>
        <end position="348"/>
    </location>
</feature>
<dbReference type="PANTHER" id="PTHR30193">
    <property type="entry name" value="ABC TRANSPORTER PERMEASE PROTEIN"/>
    <property type="match status" value="1"/>
</dbReference>
<feature type="transmembrane region" description="Helical" evidence="7">
    <location>
        <begin position="174"/>
        <end position="194"/>
    </location>
</feature>
<dbReference type="GO" id="GO:0005886">
    <property type="term" value="C:plasma membrane"/>
    <property type="evidence" value="ECO:0007669"/>
    <property type="project" value="UniProtKB-SubCell"/>
</dbReference>
<evidence type="ECO:0000313" key="10">
    <source>
        <dbReference type="Proteomes" id="UP000537260"/>
    </source>
</evidence>
<keyword evidence="5 7" id="KW-1133">Transmembrane helix</keyword>
<keyword evidence="6 7" id="KW-0472">Membrane</keyword>
<keyword evidence="10" id="KW-1185">Reference proteome</keyword>
<evidence type="ECO:0000256" key="5">
    <source>
        <dbReference type="ARBA" id="ARBA00022989"/>
    </source>
</evidence>
<dbReference type="Pfam" id="PF00528">
    <property type="entry name" value="BPD_transp_1"/>
    <property type="match status" value="1"/>
</dbReference>
<dbReference type="RefSeq" id="WP_218868868.1">
    <property type="nucleotide sequence ID" value="NZ_JACCFM010000001.1"/>
</dbReference>
<protein>
    <submittedName>
        <fullName evidence="9">Multiple sugar transport system permease protein</fullName>
    </submittedName>
</protein>
<keyword evidence="4 7" id="KW-0812">Transmembrane</keyword>
<dbReference type="CDD" id="cd06261">
    <property type="entry name" value="TM_PBP2"/>
    <property type="match status" value="1"/>
</dbReference>
<feature type="transmembrane region" description="Helical" evidence="7">
    <location>
        <begin position="102"/>
        <end position="121"/>
    </location>
</feature>
<feature type="transmembrane region" description="Helical" evidence="7">
    <location>
        <begin position="141"/>
        <end position="162"/>
    </location>
</feature>
<dbReference type="Proteomes" id="UP000537260">
    <property type="component" value="Unassembled WGS sequence"/>
</dbReference>
<dbReference type="Gene3D" id="1.10.3720.10">
    <property type="entry name" value="MetI-like"/>
    <property type="match status" value="2"/>
</dbReference>
<accession>A0A7Z0EF33</accession>
<evidence type="ECO:0000256" key="4">
    <source>
        <dbReference type="ARBA" id="ARBA00022692"/>
    </source>
</evidence>
<dbReference type="GO" id="GO:0055085">
    <property type="term" value="P:transmembrane transport"/>
    <property type="evidence" value="ECO:0007669"/>
    <property type="project" value="InterPro"/>
</dbReference>
<feature type="transmembrane region" description="Helical" evidence="7">
    <location>
        <begin position="12"/>
        <end position="35"/>
    </location>
</feature>
<feature type="transmembrane region" description="Helical" evidence="7">
    <location>
        <begin position="77"/>
        <end position="95"/>
    </location>
</feature>
<dbReference type="InterPro" id="IPR051393">
    <property type="entry name" value="ABC_transporter_permease"/>
</dbReference>
<feature type="domain" description="ABC transmembrane type-1" evidence="8">
    <location>
        <begin position="137"/>
        <end position="349"/>
    </location>
</feature>
<dbReference type="PROSITE" id="PS50928">
    <property type="entry name" value="ABC_TM1"/>
    <property type="match status" value="1"/>
</dbReference>
<evidence type="ECO:0000259" key="8">
    <source>
        <dbReference type="PROSITE" id="PS50928"/>
    </source>
</evidence>
<dbReference type="AlphaFoldDB" id="A0A7Z0EF33"/>
<gene>
    <name evidence="9" type="ORF">HNR05_002161</name>
</gene>
<keyword evidence="9" id="KW-0762">Sugar transport</keyword>
<evidence type="ECO:0000313" key="9">
    <source>
        <dbReference type="EMBL" id="NYJ20370.1"/>
    </source>
</evidence>
<dbReference type="EMBL" id="JACCFM010000001">
    <property type="protein sequence ID" value="NYJ20370.1"/>
    <property type="molecule type" value="Genomic_DNA"/>
</dbReference>
<reference evidence="9 10" key="1">
    <citation type="submission" date="2020-07" db="EMBL/GenBank/DDBJ databases">
        <title>Sequencing the genomes of 1000 actinobacteria strains.</title>
        <authorList>
            <person name="Klenk H.-P."/>
        </authorList>
    </citation>
    <scope>NUCLEOTIDE SEQUENCE [LARGE SCALE GENOMIC DNA]</scope>
    <source>
        <strain evidence="9 10">LI1</strain>
    </source>
</reference>
<comment type="similarity">
    <text evidence="7">Belongs to the binding-protein-dependent transport system permease family.</text>
</comment>
<dbReference type="InterPro" id="IPR035906">
    <property type="entry name" value="MetI-like_sf"/>
</dbReference>
<dbReference type="SUPFAM" id="SSF161098">
    <property type="entry name" value="MetI-like"/>
    <property type="match status" value="2"/>
</dbReference>
<evidence type="ECO:0000256" key="1">
    <source>
        <dbReference type="ARBA" id="ARBA00004651"/>
    </source>
</evidence>
<evidence type="ECO:0000256" key="6">
    <source>
        <dbReference type="ARBA" id="ARBA00023136"/>
    </source>
</evidence>
<keyword evidence="2 7" id="KW-0813">Transport</keyword>
<dbReference type="InterPro" id="IPR000515">
    <property type="entry name" value="MetI-like"/>
</dbReference>
<evidence type="ECO:0000256" key="7">
    <source>
        <dbReference type="RuleBase" id="RU363032"/>
    </source>
</evidence>
<organism evidence="9 10">
    <name type="scientific">Glaciibacter psychrotolerans</name>
    <dbReference type="NCBI Taxonomy" id="670054"/>
    <lineage>
        <taxon>Bacteria</taxon>
        <taxon>Bacillati</taxon>
        <taxon>Actinomycetota</taxon>
        <taxon>Actinomycetes</taxon>
        <taxon>Micrococcales</taxon>
        <taxon>Microbacteriaceae</taxon>
        <taxon>Glaciibacter</taxon>
    </lineage>
</organism>
<dbReference type="PANTHER" id="PTHR30193:SF37">
    <property type="entry name" value="INNER MEMBRANE ABC TRANSPORTER PERMEASE PROTEIN YCJO"/>
    <property type="match status" value="1"/>
</dbReference>
<feature type="transmembrane region" description="Helical" evidence="7">
    <location>
        <begin position="224"/>
        <end position="245"/>
    </location>
</feature>